<keyword evidence="1" id="KW-1185">Reference proteome</keyword>
<accession>A0ABM4UAR0</accession>
<evidence type="ECO:0000313" key="1">
    <source>
        <dbReference type="Proteomes" id="UP001652660"/>
    </source>
</evidence>
<dbReference type="RefSeq" id="XP_071904364.1">
    <property type="nucleotide sequence ID" value="XM_072048263.1"/>
</dbReference>
<name>A0ABM4UAR0_COFAR</name>
<reference evidence="2" key="1">
    <citation type="submission" date="2025-08" db="UniProtKB">
        <authorList>
            <consortium name="RefSeq"/>
        </authorList>
    </citation>
    <scope>IDENTIFICATION</scope>
    <source>
        <tissue evidence="2">Leaves</tissue>
    </source>
</reference>
<protein>
    <submittedName>
        <fullName evidence="2">Uncharacterized protein isoform X1</fullName>
    </submittedName>
</protein>
<dbReference type="GeneID" id="113722656"/>
<gene>
    <name evidence="2" type="primary">LOC113722656</name>
</gene>
<sequence>MNLEECNCRILRNLVGEGAVTVVNTTMMVHPFLNDGGENASCGQDKRKKKKDEEEEKEGYNYVLLIKNKECICQIYSYRVDKKEALPPLGTLKCSQIYSQYHEACVEERGRKIDLASGSWYSCYTCQEVYLGLQGQGGLMNLLHDGA</sequence>
<dbReference type="Proteomes" id="UP001652660">
    <property type="component" value="Chromosome 5e"/>
</dbReference>
<evidence type="ECO:0000313" key="2">
    <source>
        <dbReference type="RefSeq" id="XP_071904364.1"/>
    </source>
</evidence>
<proteinExistence type="predicted"/>
<organism evidence="1 2">
    <name type="scientific">Coffea arabica</name>
    <name type="common">Arabian coffee</name>
    <dbReference type="NCBI Taxonomy" id="13443"/>
    <lineage>
        <taxon>Eukaryota</taxon>
        <taxon>Viridiplantae</taxon>
        <taxon>Streptophyta</taxon>
        <taxon>Embryophyta</taxon>
        <taxon>Tracheophyta</taxon>
        <taxon>Spermatophyta</taxon>
        <taxon>Magnoliopsida</taxon>
        <taxon>eudicotyledons</taxon>
        <taxon>Gunneridae</taxon>
        <taxon>Pentapetalae</taxon>
        <taxon>asterids</taxon>
        <taxon>lamiids</taxon>
        <taxon>Gentianales</taxon>
        <taxon>Rubiaceae</taxon>
        <taxon>Ixoroideae</taxon>
        <taxon>Gardenieae complex</taxon>
        <taxon>Bertiereae - Coffeeae clade</taxon>
        <taxon>Coffeeae</taxon>
        <taxon>Coffea</taxon>
    </lineage>
</organism>